<dbReference type="RefSeq" id="XP_066697164.1">
    <property type="nucleotide sequence ID" value="XM_066847673.1"/>
</dbReference>
<feature type="compositionally biased region" description="Pro residues" evidence="1">
    <location>
        <begin position="80"/>
        <end position="95"/>
    </location>
</feature>
<feature type="compositionally biased region" description="Low complexity" evidence="1">
    <location>
        <begin position="277"/>
        <end position="287"/>
    </location>
</feature>
<comment type="caution">
    <text evidence="2">The sequence shown here is derived from an EMBL/GenBank/DDBJ whole genome shotgun (WGS) entry which is preliminary data.</text>
</comment>
<keyword evidence="3" id="KW-1185">Reference proteome</keyword>
<accession>A0ABR1Q570</accession>
<feature type="region of interest" description="Disordered" evidence="1">
    <location>
        <begin position="273"/>
        <end position="341"/>
    </location>
</feature>
<sequence>MDVQNEKAHTGEITTVASSVADGGVVGERGAEPAGPFRSFCAKCIQRLLKILSYLRRVFRPAVAVHEPEKSEEPVESEKPPPAPSPTMSAPPPAPSESASVAPSPSTTPPVDRYKHLDFPACLPADKPFAIDGRIINPVHTPTVEHCKQVIDMERNTTLFHSGGMHRTGYLYEVLDEERQYLKGYAPLCQKHRSHDFSDIYRHNPQAWSNLSQALAEGSSGTAYVLLPPGRGAEGVPTSGHFIKDEFPHLGPDVERLVRIRHDDPESREIFWEREPSLPLAPSELPRPATPRPAPPPQRAASFSSRYNLRENVRVERVNYKGTTNGKRQRAAPETDEDIDA</sequence>
<feature type="compositionally biased region" description="Low complexity" evidence="1">
    <location>
        <begin position="96"/>
        <end position="110"/>
    </location>
</feature>
<organism evidence="2 3">
    <name type="scientific">Apiospora aurea</name>
    <dbReference type="NCBI Taxonomy" id="335848"/>
    <lineage>
        <taxon>Eukaryota</taxon>
        <taxon>Fungi</taxon>
        <taxon>Dikarya</taxon>
        <taxon>Ascomycota</taxon>
        <taxon>Pezizomycotina</taxon>
        <taxon>Sordariomycetes</taxon>
        <taxon>Xylariomycetidae</taxon>
        <taxon>Amphisphaeriales</taxon>
        <taxon>Apiosporaceae</taxon>
        <taxon>Apiospora</taxon>
    </lineage>
</organism>
<proteinExistence type="predicted"/>
<feature type="compositionally biased region" description="Pro residues" evidence="1">
    <location>
        <begin position="288"/>
        <end position="298"/>
    </location>
</feature>
<dbReference type="SUPFAM" id="SSF52309">
    <property type="entry name" value="N-(deoxy)ribosyltransferase-like"/>
    <property type="match status" value="1"/>
</dbReference>
<feature type="compositionally biased region" description="Basic and acidic residues" evidence="1">
    <location>
        <begin position="308"/>
        <end position="319"/>
    </location>
</feature>
<dbReference type="EMBL" id="JAQQWE010000007">
    <property type="protein sequence ID" value="KAK7947130.1"/>
    <property type="molecule type" value="Genomic_DNA"/>
</dbReference>
<evidence type="ECO:0000313" key="3">
    <source>
        <dbReference type="Proteomes" id="UP001391051"/>
    </source>
</evidence>
<gene>
    <name evidence="2" type="ORF">PG986_011451</name>
</gene>
<dbReference type="GeneID" id="92080735"/>
<protein>
    <submittedName>
        <fullName evidence="2">Uncharacterized protein</fullName>
    </submittedName>
</protein>
<name>A0ABR1Q570_9PEZI</name>
<feature type="region of interest" description="Disordered" evidence="1">
    <location>
        <begin position="66"/>
        <end position="110"/>
    </location>
</feature>
<reference evidence="2 3" key="1">
    <citation type="submission" date="2023-01" db="EMBL/GenBank/DDBJ databases">
        <title>Analysis of 21 Apiospora genomes using comparative genomics revels a genus with tremendous synthesis potential of carbohydrate active enzymes and secondary metabolites.</title>
        <authorList>
            <person name="Sorensen T."/>
        </authorList>
    </citation>
    <scope>NUCLEOTIDE SEQUENCE [LARGE SCALE GENOMIC DNA]</scope>
    <source>
        <strain evidence="2 3">CBS 24483</strain>
    </source>
</reference>
<feature type="compositionally biased region" description="Basic and acidic residues" evidence="1">
    <location>
        <begin position="66"/>
        <end position="79"/>
    </location>
</feature>
<evidence type="ECO:0000313" key="2">
    <source>
        <dbReference type="EMBL" id="KAK7947130.1"/>
    </source>
</evidence>
<evidence type="ECO:0000256" key="1">
    <source>
        <dbReference type="SAM" id="MobiDB-lite"/>
    </source>
</evidence>
<dbReference type="Proteomes" id="UP001391051">
    <property type="component" value="Unassembled WGS sequence"/>
</dbReference>